<protein>
    <submittedName>
        <fullName evidence="2">DUF2970 domain-containing protein</fullName>
    </submittedName>
</protein>
<dbReference type="Pfam" id="PF11174">
    <property type="entry name" value="DUF2970"/>
    <property type="match status" value="1"/>
</dbReference>
<keyword evidence="1" id="KW-0812">Transmembrane</keyword>
<organism evidence="2 3">
    <name type="scientific">Saccharospirillum mangrovi</name>
    <dbReference type="NCBI Taxonomy" id="2161747"/>
    <lineage>
        <taxon>Bacteria</taxon>
        <taxon>Pseudomonadati</taxon>
        <taxon>Pseudomonadota</taxon>
        <taxon>Gammaproteobacteria</taxon>
        <taxon>Oceanospirillales</taxon>
        <taxon>Saccharospirillaceae</taxon>
        <taxon>Saccharospirillum</taxon>
    </lineage>
</organism>
<keyword evidence="3" id="KW-1185">Reference proteome</keyword>
<evidence type="ECO:0000256" key="1">
    <source>
        <dbReference type="SAM" id="Phobius"/>
    </source>
</evidence>
<dbReference type="EMBL" id="JBHRYR010000003">
    <property type="protein sequence ID" value="MFC3853251.1"/>
    <property type="molecule type" value="Genomic_DNA"/>
</dbReference>
<keyword evidence="1" id="KW-0472">Membrane</keyword>
<dbReference type="InterPro" id="IPR021344">
    <property type="entry name" value="DUF2970"/>
</dbReference>
<feature type="transmembrane region" description="Helical" evidence="1">
    <location>
        <begin position="49"/>
        <end position="71"/>
    </location>
</feature>
<dbReference type="RefSeq" id="WP_380696231.1">
    <property type="nucleotide sequence ID" value="NZ_JBHRYR010000003.1"/>
</dbReference>
<proteinExistence type="predicted"/>
<gene>
    <name evidence="2" type="ORF">ACFOOG_10450</name>
</gene>
<name>A0ABV7ZYN0_9GAMM</name>
<evidence type="ECO:0000313" key="3">
    <source>
        <dbReference type="Proteomes" id="UP001595617"/>
    </source>
</evidence>
<comment type="caution">
    <text evidence="2">The sequence shown here is derived from an EMBL/GenBank/DDBJ whole genome shotgun (WGS) entry which is preliminary data.</text>
</comment>
<dbReference type="Proteomes" id="UP001595617">
    <property type="component" value="Unassembled WGS sequence"/>
</dbReference>
<sequence length="77" mass="8716">MKDSTNSEFEKSGRPTWWRAIKSVFAAFLGVQTNRNWEEDASSSSPLRFLVVGLLMGLGFFVALFVLVWVVSKFINV</sequence>
<evidence type="ECO:0000313" key="2">
    <source>
        <dbReference type="EMBL" id="MFC3853251.1"/>
    </source>
</evidence>
<keyword evidence="1" id="KW-1133">Transmembrane helix</keyword>
<reference evidence="3" key="1">
    <citation type="journal article" date="2019" name="Int. J. Syst. Evol. Microbiol.">
        <title>The Global Catalogue of Microorganisms (GCM) 10K type strain sequencing project: providing services to taxonomists for standard genome sequencing and annotation.</title>
        <authorList>
            <consortium name="The Broad Institute Genomics Platform"/>
            <consortium name="The Broad Institute Genome Sequencing Center for Infectious Disease"/>
            <person name="Wu L."/>
            <person name="Ma J."/>
        </authorList>
    </citation>
    <scope>NUCLEOTIDE SEQUENCE [LARGE SCALE GENOMIC DNA]</scope>
    <source>
        <strain evidence="3">IBRC 10765</strain>
    </source>
</reference>
<accession>A0ABV7ZYN0</accession>